<dbReference type="Proteomes" id="UP000198680">
    <property type="component" value="Unassembled WGS sequence"/>
</dbReference>
<keyword evidence="3" id="KW-1185">Reference proteome</keyword>
<name>A0A1G9QHG6_9ACTN</name>
<dbReference type="Pfam" id="PF12770">
    <property type="entry name" value="CHAT"/>
    <property type="match status" value="1"/>
</dbReference>
<reference evidence="3" key="1">
    <citation type="submission" date="2016-10" db="EMBL/GenBank/DDBJ databases">
        <authorList>
            <person name="Varghese N."/>
            <person name="Submissions S."/>
        </authorList>
    </citation>
    <scope>NUCLEOTIDE SEQUENCE [LARGE SCALE GENOMIC DNA]</scope>
    <source>
        <strain evidence="3">DSM 45419</strain>
    </source>
</reference>
<dbReference type="AlphaFoldDB" id="A0A1G9QHG6"/>
<evidence type="ECO:0000259" key="1">
    <source>
        <dbReference type="Pfam" id="PF12770"/>
    </source>
</evidence>
<accession>A0A1G9QHG6</accession>
<feature type="domain" description="CHAT" evidence="1">
    <location>
        <begin position="100"/>
        <end position="336"/>
    </location>
</feature>
<dbReference type="RefSeq" id="WP_091216241.1">
    <property type="nucleotide sequence ID" value="NZ_FNHE01000003.1"/>
</dbReference>
<dbReference type="STRING" id="1137991.SAMN05660642_01675"/>
<protein>
    <submittedName>
        <fullName evidence="2">CHAT domain-containing protein</fullName>
    </submittedName>
</protein>
<proteinExistence type="predicted"/>
<gene>
    <name evidence="2" type="ORF">SAMN05660642_01675</name>
</gene>
<dbReference type="InterPro" id="IPR024983">
    <property type="entry name" value="CHAT_dom"/>
</dbReference>
<dbReference type="EMBL" id="FNHE01000003">
    <property type="protein sequence ID" value="SDM10443.1"/>
    <property type="molecule type" value="Genomic_DNA"/>
</dbReference>
<dbReference type="OrthoDB" id="8253226at2"/>
<organism evidence="2 3">
    <name type="scientific">Geodermatophilus siccatus</name>
    <dbReference type="NCBI Taxonomy" id="1137991"/>
    <lineage>
        <taxon>Bacteria</taxon>
        <taxon>Bacillati</taxon>
        <taxon>Actinomycetota</taxon>
        <taxon>Actinomycetes</taxon>
        <taxon>Geodermatophilales</taxon>
        <taxon>Geodermatophilaceae</taxon>
        <taxon>Geodermatophilus</taxon>
    </lineage>
</organism>
<sequence>MGGTETATREIQVRVLSSGEVDARRDDGATWQGGSIQFSGVDAELIRIFARWLTERGREWRWDEVRAFGSLLHRSLFPAGLWSWVEQSMTEFGDSRLRLQLEFPSEGLADLAAVPWEYLHVPNRPGREGFFLAADHHVILTRFVQSERGRRALGGEPRISVLVLTSQPQDLGEVIAGPVVEQLEKLRREKELPLDVVVLEQPSRSSLRDQVQETRPHVVHFIGHGQFDAEHAEGQIALVGGTGRADWVGEQALAQLLDAGGTLPRLTLFHSCAGAQVDYRASFAGLAPRLIKRGVQCVVAMQYAVTNRTALEFARIFYDRLGRGLPVDEAVQAGRMELHVIYGDDSRLLGIPVIYLNSRDAVLLPPTTPSPSP</sequence>
<evidence type="ECO:0000313" key="3">
    <source>
        <dbReference type="Proteomes" id="UP000198680"/>
    </source>
</evidence>
<evidence type="ECO:0000313" key="2">
    <source>
        <dbReference type="EMBL" id="SDM10443.1"/>
    </source>
</evidence>